<evidence type="ECO:0000256" key="3">
    <source>
        <dbReference type="ARBA" id="ARBA00022722"/>
    </source>
</evidence>
<dbReference type="GO" id="GO:0003677">
    <property type="term" value="F:DNA binding"/>
    <property type="evidence" value="ECO:0007669"/>
    <property type="project" value="UniProtKB-KW"/>
</dbReference>
<dbReference type="GO" id="GO:0008821">
    <property type="term" value="F:crossover junction DNA endonuclease activity"/>
    <property type="evidence" value="ECO:0007669"/>
    <property type="project" value="UniProtKB-UniRule"/>
</dbReference>
<dbReference type="GO" id="GO:0000287">
    <property type="term" value="F:magnesium ion binding"/>
    <property type="evidence" value="ECO:0007669"/>
    <property type="project" value="UniProtKB-UniRule"/>
</dbReference>
<keyword evidence="9 13" id="KW-0238">DNA-binding</keyword>
<comment type="subcellular location">
    <subcellularLocation>
        <location evidence="13">Cytoplasm</location>
    </subcellularLocation>
</comment>
<sequence length="173" mass="18535">MSIILGVDPGSRITGYGVIQCQGRHQLYLGSGCIRTSSEDLPSRLKQIFDGISEIIRQYQPEQLAIERVFMAKNADSALKLGQARGAAIVAATVAGLPVAEYSATQIKSAIVGTGRAQKSQVQHMIQHLLQLPAKPQADAADALSVALCHYHTCQSLVSLGGKASIRTYGRYK</sequence>
<dbReference type="EMBL" id="SLWF01000021">
    <property type="protein sequence ID" value="TCN81866.1"/>
    <property type="molecule type" value="Genomic_DNA"/>
</dbReference>
<keyword evidence="4 13" id="KW-0479">Metal-binding</keyword>
<evidence type="ECO:0000256" key="6">
    <source>
        <dbReference type="ARBA" id="ARBA00022763"/>
    </source>
</evidence>
<comment type="cofactor">
    <cofactor evidence="13">
        <name>Mg(2+)</name>
        <dbReference type="ChEBI" id="CHEBI:18420"/>
    </cofactor>
    <text evidence="13">Binds 2 Mg(2+) ion per subunit.</text>
</comment>
<dbReference type="RefSeq" id="WP_133039609.1">
    <property type="nucleotide sequence ID" value="NZ_BMXW01000002.1"/>
</dbReference>
<comment type="catalytic activity">
    <reaction evidence="12 13">
        <text>Endonucleolytic cleavage at a junction such as a reciprocal single-stranded crossover between two homologous DNA duplexes (Holliday junction).</text>
        <dbReference type="EC" id="3.1.21.10"/>
    </reaction>
</comment>
<dbReference type="Gene3D" id="3.30.420.10">
    <property type="entry name" value="Ribonuclease H-like superfamily/Ribonuclease H"/>
    <property type="match status" value="1"/>
</dbReference>
<dbReference type="NCBIfam" id="NF000711">
    <property type="entry name" value="PRK00039.2-1"/>
    <property type="match status" value="1"/>
</dbReference>
<dbReference type="GO" id="GO:0048476">
    <property type="term" value="C:Holliday junction resolvase complex"/>
    <property type="evidence" value="ECO:0007669"/>
    <property type="project" value="UniProtKB-UniRule"/>
</dbReference>
<proteinExistence type="inferred from homology"/>
<keyword evidence="11 13" id="KW-0234">DNA repair</keyword>
<evidence type="ECO:0000313" key="15">
    <source>
        <dbReference type="EMBL" id="TCN81866.1"/>
    </source>
</evidence>
<dbReference type="EC" id="3.1.21.10" evidence="13 14"/>
<evidence type="ECO:0000256" key="9">
    <source>
        <dbReference type="ARBA" id="ARBA00023125"/>
    </source>
</evidence>
<evidence type="ECO:0000256" key="10">
    <source>
        <dbReference type="ARBA" id="ARBA00023172"/>
    </source>
</evidence>
<feature type="active site" evidence="13">
    <location>
        <position position="8"/>
    </location>
</feature>
<protein>
    <recommendedName>
        <fullName evidence="13 14">Crossover junction endodeoxyribonuclease RuvC</fullName>
        <ecNumber evidence="13 14">3.1.21.10</ecNumber>
    </recommendedName>
    <alternativeName>
        <fullName evidence="13">Holliday junction nuclease RuvC</fullName>
    </alternativeName>
    <alternativeName>
        <fullName evidence="13">Holliday junction resolvase RuvC</fullName>
    </alternativeName>
</protein>
<dbReference type="Proteomes" id="UP000294832">
    <property type="component" value="Unassembled WGS sequence"/>
</dbReference>
<keyword evidence="2 13" id="KW-0963">Cytoplasm</keyword>
<evidence type="ECO:0000256" key="12">
    <source>
        <dbReference type="ARBA" id="ARBA00029354"/>
    </source>
</evidence>
<keyword evidence="6 13" id="KW-0227">DNA damage</keyword>
<evidence type="ECO:0000256" key="8">
    <source>
        <dbReference type="ARBA" id="ARBA00022842"/>
    </source>
</evidence>
<gene>
    <name evidence="13" type="primary">ruvC</name>
    <name evidence="15" type="ORF">EDC91_12112</name>
</gene>
<dbReference type="InterPro" id="IPR020563">
    <property type="entry name" value="X-over_junc_endoDNase_Mg_BS"/>
</dbReference>
<evidence type="ECO:0000256" key="11">
    <source>
        <dbReference type="ARBA" id="ARBA00023204"/>
    </source>
</evidence>
<dbReference type="FunFam" id="3.30.420.10:FF:000002">
    <property type="entry name" value="Crossover junction endodeoxyribonuclease RuvC"/>
    <property type="match status" value="1"/>
</dbReference>
<reference evidence="15 16" key="1">
    <citation type="submission" date="2019-03" db="EMBL/GenBank/DDBJ databases">
        <title>Freshwater and sediment microbial communities from various areas in North America, analyzing microbe dynamics in response to fracking.</title>
        <authorList>
            <person name="Lamendella R."/>
        </authorList>
    </citation>
    <scope>NUCLEOTIDE SEQUENCE [LARGE SCALE GENOMIC DNA]</scope>
    <source>
        <strain evidence="15 16">74A</strain>
    </source>
</reference>
<evidence type="ECO:0000256" key="13">
    <source>
        <dbReference type="HAMAP-Rule" id="MF_00034"/>
    </source>
</evidence>
<dbReference type="PROSITE" id="PS01321">
    <property type="entry name" value="RUVC"/>
    <property type="match status" value="1"/>
</dbReference>
<keyword evidence="7 13" id="KW-0378">Hydrolase</keyword>
<dbReference type="InterPro" id="IPR012337">
    <property type="entry name" value="RNaseH-like_sf"/>
</dbReference>
<comment type="similarity">
    <text evidence="1 13">Belongs to the RuvC family.</text>
</comment>
<dbReference type="GO" id="GO:0005737">
    <property type="term" value="C:cytoplasm"/>
    <property type="evidence" value="ECO:0007669"/>
    <property type="project" value="UniProtKB-SubCell"/>
</dbReference>
<dbReference type="CDD" id="cd16962">
    <property type="entry name" value="RuvC"/>
    <property type="match status" value="1"/>
</dbReference>
<feature type="binding site" evidence="13">
    <location>
        <position position="139"/>
    </location>
    <ligand>
        <name>Mg(2+)</name>
        <dbReference type="ChEBI" id="CHEBI:18420"/>
        <label>1</label>
    </ligand>
</feature>
<dbReference type="Pfam" id="PF02075">
    <property type="entry name" value="RuvC"/>
    <property type="match status" value="1"/>
</dbReference>
<evidence type="ECO:0000256" key="4">
    <source>
        <dbReference type="ARBA" id="ARBA00022723"/>
    </source>
</evidence>
<dbReference type="GO" id="GO:0006281">
    <property type="term" value="P:DNA repair"/>
    <property type="evidence" value="ECO:0007669"/>
    <property type="project" value="UniProtKB-UniRule"/>
</dbReference>
<evidence type="ECO:0000256" key="7">
    <source>
        <dbReference type="ARBA" id="ARBA00022801"/>
    </source>
</evidence>
<dbReference type="PRINTS" id="PR00696">
    <property type="entry name" value="RSOLVASERUVC"/>
</dbReference>
<dbReference type="PANTHER" id="PTHR30194">
    <property type="entry name" value="CROSSOVER JUNCTION ENDODEOXYRIBONUCLEASE RUVC"/>
    <property type="match status" value="1"/>
</dbReference>
<keyword evidence="16" id="KW-1185">Reference proteome</keyword>
<evidence type="ECO:0000256" key="2">
    <source>
        <dbReference type="ARBA" id="ARBA00022490"/>
    </source>
</evidence>
<dbReference type="HAMAP" id="MF_00034">
    <property type="entry name" value="RuvC"/>
    <property type="match status" value="1"/>
</dbReference>
<comment type="function">
    <text evidence="13">The RuvA-RuvB-RuvC complex processes Holliday junction (HJ) DNA during genetic recombination and DNA repair. Endonuclease that resolves HJ intermediates. Cleaves cruciform DNA by making single-stranded nicks across the HJ at symmetrical positions within the homologous arms, yielding a 5'-phosphate and a 3'-hydroxyl group; requires a central core of homology in the junction. The consensus cleavage sequence is 5'-(A/T)TT(C/G)-3'. Cleavage occurs on the 3'-side of the TT dinucleotide at the point of strand exchange. HJ branch migration catalyzed by RuvA-RuvB allows RuvC to scan DNA until it finds its consensus sequence, where it cleaves and resolves the cruciform DNA.</text>
</comment>
<feature type="active site" evidence="13">
    <location>
        <position position="139"/>
    </location>
</feature>
<dbReference type="AlphaFoldDB" id="A0A4R2F7Z6"/>
<feature type="binding site" evidence="13">
    <location>
        <position position="8"/>
    </location>
    <ligand>
        <name>Mg(2+)</name>
        <dbReference type="ChEBI" id="CHEBI:18420"/>
        <label>1</label>
    </ligand>
</feature>
<keyword evidence="5 13" id="KW-0255">Endonuclease</keyword>
<dbReference type="SUPFAM" id="SSF53098">
    <property type="entry name" value="Ribonuclease H-like"/>
    <property type="match status" value="1"/>
</dbReference>
<evidence type="ECO:0000313" key="16">
    <source>
        <dbReference type="Proteomes" id="UP000294832"/>
    </source>
</evidence>
<evidence type="ECO:0000256" key="5">
    <source>
        <dbReference type="ARBA" id="ARBA00022759"/>
    </source>
</evidence>
<feature type="binding site" evidence="13">
    <location>
        <position position="67"/>
    </location>
    <ligand>
        <name>Mg(2+)</name>
        <dbReference type="ChEBI" id="CHEBI:18420"/>
        <label>2</label>
    </ligand>
</feature>
<accession>A0A4R2F7Z6</accession>
<dbReference type="PANTHER" id="PTHR30194:SF3">
    <property type="entry name" value="CROSSOVER JUNCTION ENDODEOXYRIBONUCLEASE RUVC"/>
    <property type="match status" value="1"/>
</dbReference>
<organism evidence="15 16">
    <name type="scientific">Shewanella fodinae</name>
    <dbReference type="NCBI Taxonomy" id="552357"/>
    <lineage>
        <taxon>Bacteria</taxon>
        <taxon>Pseudomonadati</taxon>
        <taxon>Pseudomonadota</taxon>
        <taxon>Gammaproteobacteria</taxon>
        <taxon>Alteromonadales</taxon>
        <taxon>Shewanellaceae</taxon>
        <taxon>Shewanella</taxon>
    </lineage>
</organism>
<evidence type="ECO:0000256" key="14">
    <source>
        <dbReference type="NCBIfam" id="TIGR00228"/>
    </source>
</evidence>
<keyword evidence="8 13" id="KW-0460">Magnesium</keyword>
<comment type="caution">
    <text evidence="15">The sequence shown here is derived from an EMBL/GenBank/DDBJ whole genome shotgun (WGS) entry which is preliminary data.</text>
</comment>
<keyword evidence="3 13" id="KW-0540">Nuclease</keyword>
<feature type="active site" evidence="13">
    <location>
        <position position="67"/>
    </location>
</feature>
<dbReference type="GO" id="GO:0006310">
    <property type="term" value="P:DNA recombination"/>
    <property type="evidence" value="ECO:0007669"/>
    <property type="project" value="UniProtKB-UniRule"/>
</dbReference>
<dbReference type="NCBIfam" id="TIGR00228">
    <property type="entry name" value="ruvC"/>
    <property type="match status" value="1"/>
</dbReference>
<name>A0A4R2F7Z6_9GAMM</name>
<keyword evidence="10 13" id="KW-0233">DNA recombination</keyword>
<dbReference type="InterPro" id="IPR002176">
    <property type="entry name" value="X-over_junc_endoDNase_RuvC"/>
</dbReference>
<evidence type="ECO:0000256" key="1">
    <source>
        <dbReference type="ARBA" id="ARBA00009518"/>
    </source>
</evidence>
<comment type="subunit">
    <text evidence="13">Homodimer which binds Holliday junction (HJ) DNA. The HJ becomes 2-fold symmetrical on binding to RuvC with unstacked arms; it has a different conformation from HJ DNA in complex with RuvA. In the full resolvosome a probable DNA-RuvA(4)-RuvB(12)-RuvC(2) complex forms which resolves the HJ.</text>
</comment>
<dbReference type="OrthoDB" id="9805499at2"/>
<dbReference type="InterPro" id="IPR036397">
    <property type="entry name" value="RNaseH_sf"/>
</dbReference>